<dbReference type="RefSeq" id="XP_030646759.1">
    <property type="nucleotide sequence ID" value="XM_030790899.1"/>
</dbReference>
<feature type="chain" id="PRO_5044642793" evidence="2">
    <location>
        <begin position="26"/>
        <end position="204"/>
    </location>
</feature>
<dbReference type="GO" id="GO:0070328">
    <property type="term" value="P:triglyceride homeostasis"/>
    <property type="evidence" value="ECO:0007669"/>
    <property type="project" value="InterPro"/>
</dbReference>
<reference evidence="4 5" key="1">
    <citation type="submission" date="2025-04" db="UniProtKB">
        <authorList>
            <consortium name="RefSeq"/>
        </authorList>
    </citation>
    <scope>IDENTIFICATION</scope>
</reference>
<keyword evidence="1" id="KW-0175">Coiled coil</keyword>
<evidence type="ECO:0000313" key="3">
    <source>
        <dbReference type="Proteomes" id="UP000504632"/>
    </source>
</evidence>
<keyword evidence="3" id="KW-1185">Reference proteome</keyword>
<dbReference type="PANTHER" id="PTHR21463:SF0">
    <property type="entry name" value="ANGIOPOIETIN-LIKE PROTEIN 8"/>
    <property type="match status" value="1"/>
</dbReference>
<proteinExistence type="predicted"/>
<protein>
    <submittedName>
        <fullName evidence="4 5">Uncharacterized protein LOC115826948</fullName>
    </submittedName>
</protein>
<dbReference type="PANTHER" id="PTHR21463">
    <property type="entry name" value="ANGIOPOIETIN-LIKE PROTEIN 8"/>
    <property type="match status" value="1"/>
</dbReference>
<keyword evidence="2" id="KW-0732">Signal</keyword>
<dbReference type="InterPro" id="IPR026614">
    <property type="entry name" value="ANGPTL8"/>
</dbReference>
<feature type="signal peptide" evidence="2">
    <location>
        <begin position="1"/>
        <end position="25"/>
    </location>
</feature>
<evidence type="ECO:0000313" key="4">
    <source>
        <dbReference type="RefSeq" id="XP_030646758.1"/>
    </source>
</evidence>
<sequence>MSAVFTMRRSLCLLCVALWLSGALAKPAKAPQTKGKPASVDDVNVLMYGVLQFSESLHHMYQTTEAKIARILRSIHKTESIVTRLGQDTEEAEQTNSQVKERLNLIKAQMAGLQAQAEQTKGIVIKAAEEGEDLKSKLTNLETNLKISPPNQIRALKEMTLRNSSVLKDLMKLTVEQKQTLENQNEQLAELQRKASLDLNSRPV</sequence>
<evidence type="ECO:0000256" key="2">
    <source>
        <dbReference type="SAM" id="SignalP"/>
    </source>
</evidence>
<dbReference type="AlphaFoldDB" id="A0A6J2WPU0"/>
<organism evidence="3 5">
    <name type="scientific">Chanos chanos</name>
    <name type="common">Milkfish</name>
    <name type="synonym">Mugil chanos</name>
    <dbReference type="NCBI Taxonomy" id="29144"/>
    <lineage>
        <taxon>Eukaryota</taxon>
        <taxon>Metazoa</taxon>
        <taxon>Chordata</taxon>
        <taxon>Craniata</taxon>
        <taxon>Vertebrata</taxon>
        <taxon>Euteleostomi</taxon>
        <taxon>Actinopterygii</taxon>
        <taxon>Neopterygii</taxon>
        <taxon>Teleostei</taxon>
        <taxon>Ostariophysi</taxon>
        <taxon>Gonorynchiformes</taxon>
        <taxon>Chanidae</taxon>
        <taxon>Chanos</taxon>
    </lineage>
</organism>
<dbReference type="GeneID" id="115826948"/>
<dbReference type="GO" id="GO:0019216">
    <property type="term" value="P:regulation of lipid metabolic process"/>
    <property type="evidence" value="ECO:0007669"/>
    <property type="project" value="InterPro"/>
</dbReference>
<name>A0A6J2WPU0_CHACN</name>
<dbReference type="Proteomes" id="UP000504632">
    <property type="component" value="Chromosome 13"/>
</dbReference>
<dbReference type="CTD" id="55908"/>
<accession>A0A6J2WPU0</accession>
<dbReference type="RefSeq" id="XP_030646758.1">
    <property type="nucleotide sequence ID" value="XM_030790898.1"/>
</dbReference>
<feature type="coiled-coil region" evidence="1">
    <location>
        <begin position="89"/>
        <end position="201"/>
    </location>
</feature>
<dbReference type="OrthoDB" id="8951891at2759"/>
<evidence type="ECO:0000313" key="5">
    <source>
        <dbReference type="RefSeq" id="XP_030646759.1"/>
    </source>
</evidence>
<evidence type="ECO:0000256" key="1">
    <source>
        <dbReference type="SAM" id="Coils"/>
    </source>
</evidence>
<gene>
    <name evidence="4 5" type="primary">LOC115826948</name>
</gene>